<proteinExistence type="predicted"/>
<organism evidence="2 3">
    <name type="scientific">Synaphobranchus kaupii</name>
    <name type="common">Kaup's arrowtooth eel</name>
    <dbReference type="NCBI Taxonomy" id="118154"/>
    <lineage>
        <taxon>Eukaryota</taxon>
        <taxon>Metazoa</taxon>
        <taxon>Chordata</taxon>
        <taxon>Craniata</taxon>
        <taxon>Vertebrata</taxon>
        <taxon>Euteleostomi</taxon>
        <taxon>Actinopterygii</taxon>
        <taxon>Neopterygii</taxon>
        <taxon>Teleostei</taxon>
        <taxon>Anguilliformes</taxon>
        <taxon>Synaphobranchidae</taxon>
        <taxon>Synaphobranchus</taxon>
    </lineage>
</organism>
<sequence>MTPAQKPFPQCTAPGRFSTPKASPRVTCEAESCTTGCFFPPVPDCGSRVCQQSANFATPRFNEPSVSVAAGALKPRQMSPSRVKLWALLLGADCLAQELKRAASGRFQHHHISCTFSLGPILLISAMNASGSGSVSAPSLGLLENSLQFKALRGLLDPKS</sequence>
<gene>
    <name evidence="2" type="ORF">SKAU_G00013960</name>
</gene>
<feature type="region of interest" description="Disordered" evidence="1">
    <location>
        <begin position="1"/>
        <end position="23"/>
    </location>
</feature>
<comment type="caution">
    <text evidence="2">The sequence shown here is derived from an EMBL/GenBank/DDBJ whole genome shotgun (WGS) entry which is preliminary data.</text>
</comment>
<protein>
    <submittedName>
        <fullName evidence="2">Uncharacterized protein</fullName>
    </submittedName>
</protein>
<reference evidence="2" key="1">
    <citation type="journal article" date="2023" name="Science">
        <title>Genome structures resolve the early diversification of teleost fishes.</title>
        <authorList>
            <person name="Parey E."/>
            <person name="Louis A."/>
            <person name="Montfort J."/>
            <person name="Bouchez O."/>
            <person name="Roques C."/>
            <person name="Iampietro C."/>
            <person name="Lluch J."/>
            <person name="Castinel A."/>
            <person name="Donnadieu C."/>
            <person name="Desvignes T."/>
            <person name="Floi Bucao C."/>
            <person name="Jouanno E."/>
            <person name="Wen M."/>
            <person name="Mejri S."/>
            <person name="Dirks R."/>
            <person name="Jansen H."/>
            <person name="Henkel C."/>
            <person name="Chen W.J."/>
            <person name="Zahm M."/>
            <person name="Cabau C."/>
            <person name="Klopp C."/>
            <person name="Thompson A.W."/>
            <person name="Robinson-Rechavi M."/>
            <person name="Braasch I."/>
            <person name="Lecointre G."/>
            <person name="Bobe J."/>
            <person name="Postlethwait J.H."/>
            <person name="Berthelot C."/>
            <person name="Roest Crollius H."/>
            <person name="Guiguen Y."/>
        </authorList>
    </citation>
    <scope>NUCLEOTIDE SEQUENCE</scope>
    <source>
        <strain evidence="2">WJC10195</strain>
    </source>
</reference>
<dbReference type="Proteomes" id="UP001152622">
    <property type="component" value="Chromosome 1"/>
</dbReference>
<accession>A0A9Q1GBI8</accession>
<name>A0A9Q1GBI8_SYNKA</name>
<evidence type="ECO:0000313" key="2">
    <source>
        <dbReference type="EMBL" id="KAJ8380618.1"/>
    </source>
</evidence>
<dbReference type="EMBL" id="JAINUF010000001">
    <property type="protein sequence ID" value="KAJ8380618.1"/>
    <property type="molecule type" value="Genomic_DNA"/>
</dbReference>
<keyword evidence="3" id="KW-1185">Reference proteome</keyword>
<dbReference type="AlphaFoldDB" id="A0A9Q1GBI8"/>
<evidence type="ECO:0000313" key="3">
    <source>
        <dbReference type="Proteomes" id="UP001152622"/>
    </source>
</evidence>
<evidence type="ECO:0000256" key="1">
    <source>
        <dbReference type="SAM" id="MobiDB-lite"/>
    </source>
</evidence>